<dbReference type="PROSITE" id="PS00107">
    <property type="entry name" value="PROTEIN_KINASE_ATP"/>
    <property type="match status" value="1"/>
</dbReference>
<evidence type="ECO:0000256" key="4">
    <source>
        <dbReference type="ARBA" id="ARBA00022527"/>
    </source>
</evidence>
<dbReference type="EMBL" id="CP136896">
    <property type="protein sequence ID" value="WOL14530.1"/>
    <property type="molecule type" value="Genomic_DNA"/>
</dbReference>
<evidence type="ECO:0000256" key="12">
    <source>
        <dbReference type="ARBA" id="ARBA00022777"/>
    </source>
</evidence>
<feature type="binding site" evidence="20">
    <location>
        <position position="779"/>
    </location>
    <ligand>
        <name>ATP</name>
        <dbReference type="ChEBI" id="CHEBI:30616"/>
    </ligand>
</feature>
<dbReference type="InterPro" id="IPR011009">
    <property type="entry name" value="Kinase-like_dom_sf"/>
</dbReference>
<feature type="domain" description="Protein kinase" evidence="22">
    <location>
        <begin position="750"/>
        <end position="1019"/>
    </location>
</feature>
<keyword evidence="13 20" id="KW-0067">ATP-binding</keyword>
<name>A0AAQ3KTS0_9LILI</name>
<evidence type="ECO:0000256" key="3">
    <source>
        <dbReference type="ARBA" id="ARBA00022475"/>
    </source>
</evidence>
<proteinExistence type="predicted"/>
<organism evidence="23 24">
    <name type="scientific">Canna indica</name>
    <name type="common">Indian-shot</name>
    <dbReference type="NCBI Taxonomy" id="4628"/>
    <lineage>
        <taxon>Eukaryota</taxon>
        <taxon>Viridiplantae</taxon>
        <taxon>Streptophyta</taxon>
        <taxon>Embryophyta</taxon>
        <taxon>Tracheophyta</taxon>
        <taxon>Spermatophyta</taxon>
        <taxon>Magnoliopsida</taxon>
        <taxon>Liliopsida</taxon>
        <taxon>Zingiberales</taxon>
        <taxon>Cannaceae</taxon>
        <taxon>Canna</taxon>
    </lineage>
</organism>
<dbReference type="AlphaFoldDB" id="A0AAQ3KTS0"/>
<dbReference type="InterPro" id="IPR032675">
    <property type="entry name" value="LRR_dom_sf"/>
</dbReference>
<evidence type="ECO:0000256" key="17">
    <source>
        <dbReference type="ARBA" id="ARBA00023180"/>
    </source>
</evidence>
<dbReference type="GO" id="GO:0033612">
    <property type="term" value="F:receptor serine/threonine kinase binding"/>
    <property type="evidence" value="ECO:0007669"/>
    <property type="project" value="TreeGrafter"/>
</dbReference>
<evidence type="ECO:0000256" key="14">
    <source>
        <dbReference type="ARBA" id="ARBA00022989"/>
    </source>
</evidence>
<dbReference type="FunFam" id="3.80.10.10:FF:000215">
    <property type="entry name" value="Receptor-like protein kinase HSL1"/>
    <property type="match status" value="1"/>
</dbReference>
<evidence type="ECO:0000256" key="7">
    <source>
        <dbReference type="ARBA" id="ARBA00022679"/>
    </source>
</evidence>
<dbReference type="InterPro" id="IPR003591">
    <property type="entry name" value="Leu-rich_rpt_typical-subtyp"/>
</dbReference>
<dbReference type="Proteomes" id="UP001327560">
    <property type="component" value="Chromosome 7"/>
</dbReference>
<keyword evidence="10" id="KW-0677">Repeat</keyword>
<keyword evidence="6" id="KW-0433">Leucine-rich repeat</keyword>
<evidence type="ECO:0000256" key="9">
    <source>
        <dbReference type="ARBA" id="ARBA00022729"/>
    </source>
</evidence>
<keyword evidence="4" id="KW-0723">Serine/threonine-protein kinase</keyword>
<dbReference type="FunFam" id="1.10.510.10:FF:000417">
    <property type="entry name" value="Leucine-rich repeat receptor-like protein kinase"/>
    <property type="match status" value="1"/>
</dbReference>
<dbReference type="PANTHER" id="PTHR48056">
    <property type="entry name" value="LRR RECEPTOR-LIKE SERINE/THREONINE-PROTEIN KINASE-RELATED"/>
    <property type="match status" value="1"/>
</dbReference>
<dbReference type="SUPFAM" id="SSF52058">
    <property type="entry name" value="L domain-like"/>
    <property type="match status" value="1"/>
</dbReference>
<evidence type="ECO:0000256" key="6">
    <source>
        <dbReference type="ARBA" id="ARBA00022614"/>
    </source>
</evidence>
<keyword evidence="8 21" id="KW-0812">Transmembrane</keyword>
<evidence type="ECO:0000313" key="24">
    <source>
        <dbReference type="Proteomes" id="UP001327560"/>
    </source>
</evidence>
<keyword evidence="9" id="KW-0732">Signal</keyword>
<dbReference type="InterPro" id="IPR050647">
    <property type="entry name" value="Plant_LRR-RLKs"/>
</dbReference>
<evidence type="ECO:0000256" key="1">
    <source>
        <dbReference type="ARBA" id="ARBA00004162"/>
    </source>
</evidence>
<dbReference type="Gene3D" id="1.10.510.10">
    <property type="entry name" value="Transferase(Phosphotransferase) domain 1"/>
    <property type="match status" value="1"/>
</dbReference>
<dbReference type="SUPFAM" id="SSF56112">
    <property type="entry name" value="Protein kinase-like (PK-like)"/>
    <property type="match status" value="1"/>
</dbReference>
<dbReference type="FunFam" id="3.80.10.10:FF:000041">
    <property type="entry name" value="LRR receptor-like serine/threonine-protein kinase ERECTA"/>
    <property type="match status" value="1"/>
</dbReference>
<comment type="subcellular location">
    <subcellularLocation>
        <location evidence="1">Cell membrane</location>
        <topology evidence="1">Single-pass membrane protein</topology>
    </subcellularLocation>
</comment>
<dbReference type="InterPro" id="IPR013210">
    <property type="entry name" value="LRR_N_plant-typ"/>
</dbReference>
<keyword evidence="7" id="KW-0808">Transferase</keyword>
<evidence type="ECO:0000256" key="16">
    <source>
        <dbReference type="ARBA" id="ARBA00023170"/>
    </source>
</evidence>
<evidence type="ECO:0000256" key="15">
    <source>
        <dbReference type="ARBA" id="ARBA00023136"/>
    </source>
</evidence>
<evidence type="ECO:0000256" key="18">
    <source>
        <dbReference type="ARBA" id="ARBA00047899"/>
    </source>
</evidence>
<evidence type="ECO:0000256" key="11">
    <source>
        <dbReference type="ARBA" id="ARBA00022741"/>
    </source>
</evidence>
<dbReference type="Pfam" id="PF00560">
    <property type="entry name" value="LRR_1"/>
    <property type="match status" value="9"/>
</dbReference>
<dbReference type="Gene3D" id="3.30.200.20">
    <property type="entry name" value="Phosphorylase Kinase, domain 1"/>
    <property type="match status" value="1"/>
</dbReference>
<keyword evidence="12 23" id="KW-0418">Kinase</keyword>
<sequence>MRVQMVVAYTALLPACLLFCRKPKCPPPVRRIAPMAGLDFSGLVLNKYFNTTVKVTISLLATMSVLVLILLCCLLHHCVGLTQDGLRLLEAKSYLDDTYGALANWSPSDATPCNWTGVACAPPPLFPAVTALDLSDLGIAGPFPPPICRIPHLSSLSLAVNSLNSSLSSAALLGCSSLTHLDLSQNAFDGPLPAALPSLLPKVVYLDLSVNNFSGPIPSSFGELSALRRLSLLGNLLSGPFPAFLSNLSSLRELNLSYNPFTPSSIPPSLANLTSLRVLWLASCNLVGGIPSALGQLSYLTDLDLSYNSLFASLPESLAGLASAVQIELYSNELTDLVPDGLSNLTNLWLFDASMNQLSGEIPKDVFLAPKLESFNLYENNLTGPIPSTIAGCATLAELRLFSNQLSGPLPVNFGKNSQLSFVDLSNNLLSGDIPAGICDGGTLEQLLLHNNMFSGSLPESLGRCSTLTRVRLLNNRLSGEVPPALWGLPHVWFLDLAGNSFTGSISPAISSSSNLSKLVISNNQFEGVIPEEMGALSNLYELSAAWNQLTGPLPEGLLRLAALGQLDLHGNALSGELPRGIQSWKKLIQLNLADNEFTGSIPPELGDLPVLNYLDLSGNKLTGEIPIQLQNLKLNQLNFSNNKLSGSLPSFFSKQIYETSFLGNPELCVNNALAEHCHGGRRSNSNGHGFTWFLRSIYVLSAMVILAAVAWFYWKNSKKLNHGNMEKTNGILTSFHKLSFSKYEILNFLNEDNVIGSGASGKVYKAMLSNGQVVAAKKLQKTTVVDDVAGDRFETEVARLGKISHKNIVKLWCCCMHDDYKLLVYEYMPNRSLSDFLHCTNGRLLEWPVRYKIALDAAEGLSYLHHDCVPPIIHQGVKSNNILLDEEFGAKVADSGVSKFIGRGPKSASFIAGSCGYTAPEYAYTLHLNEKSDIYSFGVVLLELVTGRCPVDPELEEEYLVKWVCNIMKHKGVDHVFDSKLNSSFKEQMCKVLSVGLLCTSHLPVNRPSMRRVVNMLLEADSENNCKPTREFNLSLATYKNSFVRGNTSS</sequence>
<dbReference type="PANTHER" id="PTHR48056:SF15">
    <property type="entry name" value="RECEPTOR-LIKE PROTEIN KINASE HSL1"/>
    <property type="match status" value="1"/>
</dbReference>
<evidence type="ECO:0000256" key="8">
    <source>
        <dbReference type="ARBA" id="ARBA00022692"/>
    </source>
</evidence>
<keyword evidence="5" id="KW-0597">Phosphoprotein</keyword>
<evidence type="ECO:0000259" key="22">
    <source>
        <dbReference type="PROSITE" id="PS50011"/>
    </source>
</evidence>
<keyword evidence="3" id="KW-1003">Cell membrane</keyword>
<keyword evidence="15 21" id="KW-0472">Membrane</keyword>
<dbReference type="GO" id="GO:0005524">
    <property type="term" value="F:ATP binding"/>
    <property type="evidence" value="ECO:0007669"/>
    <property type="project" value="UniProtKB-UniRule"/>
</dbReference>
<dbReference type="Pfam" id="PF13855">
    <property type="entry name" value="LRR_8"/>
    <property type="match status" value="1"/>
</dbReference>
<dbReference type="SMART" id="SM00369">
    <property type="entry name" value="LRR_TYP"/>
    <property type="match status" value="6"/>
</dbReference>
<dbReference type="GO" id="GO:0005886">
    <property type="term" value="C:plasma membrane"/>
    <property type="evidence" value="ECO:0007669"/>
    <property type="project" value="UniProtKB-SubCell"/>
</dbReference>
<gene>
    <name evidence="23" type="ORF">Cni_G23310</name>
</gene>
<evidence type="ECO:0000313" key="23">
    <source>
        <dbReference type="EMBL" id="WOL14530.1"/>
    </source>
</evidence>
<keyword evidence="24" id="KW-1185">Reference proteome</keyword>
<dbReference type="GO" id="GO:0004674">
    <property type="term" value="F:protein serine/threonine kinase activity"/>
    <property type="evidence" value="ECO:0007669"/>
    <property type="project" value="UniProtKB-KW"/>
</dbReference>
<keyword evidence="11 20" id="KW-0547">Nucleotide-binding</keyword>
<dbReference type="FunFam" id="3.80.10.10:FF:000275">
    <property type="entry name" value="Leucine-rich repeat receptor-like protein kinase"/>
    <property type="match status" value="1"/>
</dbReference>
<evidence type="ECO:0000256" key="2">
    <source>
        <dbReference type="ARBA" id="ARBA00012513"/>
    </source>
</evidence>
<dbReference type="InterPro" id="IPR017441">
    <property type="entry name" value="Protein_kinase_ATP_BS"/>
</dbReference>
<reference evidence="23 24" key="1">
    <citation type="submission" date="2023-10" db="EMBL/GenBank/DDBJ databases">
        <title>Chromosome-scale genome assembly provides insights into flower coloration mechanisms of Canna indica.</title>
        <authorList>
            <person name="Li C."/>
        </authorList>
    </citation>
    <scope>NUCLEOTIDE SEQUENCE [LARGE SCALE GENOMIC DNA]</scope>
    <source>
        <tissue evidence="23">Flower</tissue>
    </source>
</reference>
<dbReference type="Pfam" id="PF08263">
    <property type="entry name" value="LRRNT_2"/>
    <property type="match status" value="1"/>
</dbReference>
<comment type="catalytic activity">
    <reaction evidence="18">
        <text>L-threonyl-[protein] + ATP = O-phospho-L-threonyl-[protein] + ADP + H(+)</text>
        <dbReference type="Rhea" id="RHEA:46608"/>
        <dbReference type="Rhea" id="RHEA-COMP:11060"/>
        <dbReference type="Rhea" id="RHEA-COMP:11605"/>
        <dbReference type="ChEBI" id="CHEBI:15378"/>
        <dbReference type="ChEBI" id="CHEBI:30013"/>
        <dbReference type="ChEBI" id="CHEBI:30616"/>
        <dbReference type="ChEBI" id="CHEBI:61977"/>
        <dbReference type="ChEBI" id="CHEBI:456216"/>
        <dbReference type="EC" id="2.7.11.1"/>
    </reaction>
</comment>
<comment type="catalytic activity">
    <reaction evidence="19">
        <text>L-seryl-[protein] + ATP = O-phospho-L-seryl-[protein] + ADP + H(+)</text>
        <dbReference type="Rhea" id="RHEA:17989"/>
        <dbReference type="Rhea" id="RHEA-COMP:9863"/>
        <dbReference type="Rhea" id="RHEA-COMP:11604"/>
        <dbReference type="ChEBI" id="CHEBI:15378"/>
        <dbReference type="ChEBI" id="CHEBI:29999"/>
        <dbReference type="ChEBI" id="CHEBI:30616"/>
        <dbReference type="ChEBI" id="CHEBI:83421"/>
        <dbReference type="ChEBI" id="CHEBI:456216"/>
        <dbReference type="EC" id="2.7.11.1"/>
    </reaction>
</comment>
<dbReference type="SUPFAM" id="SSF52047">
    <property type="entry name" value="RNI-like"/>
    <property type="match status" value="1"/>
</dbReference>
<evidence type="ECO:0000256" key="20">
    <source>
        <dbReference type="PROSITE-ProRule" id="PRU10141"/>
    </source>
</evidence>
<dbReference type="Gene3D" id="3.80.10.10">
    <property type="entry name" value="Ribonuclease Inhibitor"/>
    <property type="match status" value="4"/>
</dbReference>
<dbReference type="InterPro" id="IPR000719">
    <property type="entry name" value="Prot_kinase_dom"/>
</dbReference>
<keyword evidence="16 23" id="KW-0675">Receptor</keyword>
<evidence type="ECO:0000256" key="13">
    <source>
        <dbReference type="ARBA" id="ARBA00022840"/>
    </source>
</evidence>
<dbReference type="Pfam" id="PF00069">
    <property type="entry name" value="Pkinase"/>
    <property type="match status" value="1"/>
</dbReference>
<evidence type="ECO:0000256" key="5">
    <source>
        <dbReference type="ARBA" id="ARBA00022553"/>
    </source>
</evidence>
<evidence type="ECO:0000256" key="21">
    <source>
        <dbReference type="SAM" id="Phobius"/>
    </source>
</evidence>
<dbReference type="PROSITE" id="PS50011">
    <property type="entry name" value="PROTEIN_KINASE_DOM"/>
    <property type="match status" value="1"/>
</dbReference>
<keyword evidence="17" id="KW-0325">Glycoprotein</keyword>
<dbReference type="InterPro" id="IPR001611">
    <property type="entry name" value="Leu-rich_rpt"/>
</dbReference>
<accession>A0AAQ3KTS0</accession>
<evidence type="ECO:0000256" key="19">
    <source>
        <dbReference type="ARBA" id="ARBA00048679"/>
    </source>
</evidence>
<evidence type="ECO:0000256" key="10">
    <source>
        <dbReference type="ARBA" id="ARBA00022737"/>
    </source>
</evidence>
<feature type="transmembrane region" description="Helical" evidence="21">
    <location>
        <begin position="693"/>
        <end position="715"/>
    </location>
</feature>
<dbReference type="EC" id="2.7.11.1" evidence="2"/>
<keyword evidence="14 21" id="KW-1133">Transmembrane helix</keyword>
<protein>
    <recommendedName>
        <fullName evidence="2">non-specific serine/threonine protein kinase</fullName>
        <ecNumber evidence="2">2.7.11.1</ecNumber>
    </recommendedName>
</protein>
<feature type="transmembrane region" description="Helical" evidence="21">
    <location>
        <begin position="55"/>
        <end position="79"/>
    </location>
</feature>